<dbReference type="AlphaFoldDB" id="A0A4R4XR93"/>
<accession>A0A4R4XR93</accession>
<dbReference type="Proteomes" id="UP000295302">
    <property type="component" value="Unassembled WGS sequence"/>
</dbReference>
<comment type="caution">
    <text evidence="1">The sequence shown here is derived from an EMBL/GenBank/DDBJ whole genome shotgun (WGS) entry which is preliminary data.</text>
</comment>
<dbReference type="EMBL" id="SMKQ01000253">
    <property type="protein sequence ID" value="TDD33614.1"/>
    <property type="molecule type" value="Genomic_DNA"/>
</dbReference>
<sequence>MSMRPSQTVKEQQKAYAKRLLSALGKQLAMREVTAVLVVAEDGRPALDVTDSLCKMRRVFVHLPFCWFYWGDQGDERVSFLQMPVAVDRIEQAAREGWREGEQGELSVDLSKIIDAYRV</sequence>
<name>A0A4R4XR93_9ACTN</name>
<reference evidence="1 2" key="1">
    <citation type="submission" date="2019-03" db="EMBL/GenBank/DDBJ databases">
        <title>Draft genome sequences of novel Actinobacteria.</title>
        <authorList>
            <person name="Sahin N."/>
            <person name="Ay H."/>
            <person name="Saygin H."/>
        </authorList>
    </citation>
    <scope>NUCLEOTIDE SEQUENCE [LARGE SCALE GENOMIC DNA]</scope>
    <source>
        <strain evidence="1 2">CH32</strain>
    </source>
</reference>
<dbReference type="OrthoDB" id="3541904at2"/>
<proteinExistence type="predicted"/>
<evidence type="ECO:0000313" key="2">
    <source>
        <dbReference type="Proteomes" id="UP000295302"/>
    </source>
</evidence>
<keyword evidence="2" id="KW-1185">Reference proteome</keyword>
<gene>
    <name evidence="1" type="ORF">E1286_41915</name>
</gene>
<protein>
    <submittedName>
        <fullName evidence="1">Uncharacterized protein</fullName>
    </submittedName>
</protein>
<evidence type="ECO:0000313" key="1">
    <source>
        <dbReference type="EMBL" id="TDD33614.1"/>
    </source>
</evidence>
<organism evidence="1 2">
    <name type="scientific">Nonomuraea terrae</name>
    <dbReference type="NCBI Taxonomy" id="2530383"/>
    <lineage>
        <taxon>Bacteria</taxon>
        <taxon>Bacillati</taxon>
        <taxon>Actinomycetota</taxon>
        <taxon>Actinomycetes</taxon>
        <taxon>Streptosporangiales</taxon>
        <taxon>Streptosporangiaceae</taxon>
        <taxon>Nonomuraea</taxon>
    </lineage>
</organism>
<dbReference type="RefSeq" id="WP_132622089.1">
    <property type="nucleotide sequence ID" value="NZ_SMKQ01000253.1"/>
</dbReference>